<feature type="region of interest" description="Disordered" evidence="1">
    <location>
        <begin position="1"/>
        <end position="28"/>
    </location>
</feature>
<feature type="region of interest" description="Disordered" evidence="1">
    <location>
        <begin position="90"/>
        <end position="111"/>
    </location>
</feature>
<gene>
    <name evidence="2" type="ORF">L210DRAFT_3586578</name>
</gene>
<reference evidence="2" key="2">
    <citation type="journal article" date="2020" name="Nat. Commun.">
        <title>Large-scale genome sequencing of mycorrhizal fungi provides insights into the early evolution of symbiotic traits.</title>
        <authorList>
            <person name="Miyauchi S."/>
            <person name="Kiss E."/>
            <person name="Kuo A."/>
            <person name="Drula E."/>
            <person name="Kohler A."/>
            <person name="Sanchez-Garcia M."/>
            <person name="Morin E."/>
            <person name="Andreopoulos B."/>
            <person name="Barry K.W."/>
            <person name="Bonito G."/>
            <person name="Buee M."/>
            <person name="Carver A."/>
            <person name="Chen C."/>
            <person name="Cichocki N."/>
            <person name="Clum A."/>
            <person name="Culley D."/>
            <person name="Crous P.W."/>
            <person name="Fauchery L."/>
            <person name="Girlanda M."/>
            <person name="Hayes R.D."/>
            <person name="Keri Z."/>
            <person name="LaButti K."/>
            <person name="Lipzen A."/>
            <person name="Lombard V."/>
            <person name="Magnuson J."/>
            <person name="Maillard F."/>
            <person name="Murat C."/>
            <person name="Nolan M."/>
            <person name="Ohm R.A."/>
            <person name="Pangilinan J."/>
            <person name="Pereira M.F."/>
            <person name="Perotto S."/>
            <person name="Peter M."/>
            <person name="Pfister S."/>
            <person name="Riley R."/>
            <person name="Sitrit Y."/>
            <person name="Stielow J.B."/>
            <person name="Szollosi G."/>
            <person name="Zifcakova L."/>
            <person name="Stursova M."/>
            <person name="Spatafora J.W."/>
            <person name="Tedersoo L."/>
            <person name="Vaario L.M."/>
            <person name="Yamada A."/>
            <person name="Yan M."/>
            <person name="Wang P."/>
            <person name="Xu J."/>
            <person name="Bruns T."/>
            <person name="Baldrian P."/>
            <person name="Vilgalys R."/>
            <person name="Dunand C."/>
            <person name="Henrissat B."/>
            <person name="Grigoriev I.V."/>
            <person name="Hibbett D."/>
            <person name="Nagy L.G."/>
            <person name="Martin F.M."/>
        </authorList>
    </citation>
    <scope>NUCLEOTIDE SEQUENCE</scope>
    <source>
        <strain evidence="2">BED1</strain>
    </source>
</reference>
<reference evidence="2" key="1">
    <citation type="submission" date="2019-10" db="EMBL/GenBank/DDBJ databases">
        <authorList>
            <consortium name="DOE Joint Genome Institute"/>
            <person name="Kuo A."/>
            <person name="Miyauchi S."/>
            <person name="Kiss E."/>
            <person name="Drula E."/>
            <person name="Kohler A."/>
            <person name="Sanchez-Garcia M."/>
            <person name="Andreopoulos B."/>
            <person name="Barry K.W."/>
            <person name="Bonito G."/>
            <person name="Buee M."/>
            <person name="Carver A."/>
            <person name="Chen C."/>
            <person name="Cichocki N."/>
            <person name="Clum A."/>
            <person name="Culley D."/>
            <person name="Crous P.W."/>
            <person name="Fauchery L."/>
            <person name="Girlanda M."/>
            <person name="Hayes R."/>
            <person name="Keri Z."/>
            <person name="LaButti K."/>
            <person name="Lipzen A."/>
            <person name="Lombard V."/>
            <person name="Magnuson J."/>
            <person name="Maillard F."/>
            <person name="Morin E."/>
            <person name="Murat C."/>
            <person name="Nolan M."/>
            <person name="Ohm R."/>
            <person name="Pangilinan J."/>
            <person name="Pereira M."/>
            <person name="Perotto S."/>
            <person name="Peter M."/>
            <person name="Riley R."/>
            <person name="Sitrit Y."/>
            <person name="Stielow B."/>
            <person name="Szollosi G."/>
            <person name="Zifcakova L."/>
            <person name="Stursova M."/>
            <person name="Spatafora J.W."/>
            <person name="Tedersoo L."/>
            <person name="Vaario L.-M."/>
            <person name="Yamada A."/>
            <person name="Yan M."/>
            <person name="Wang P."/>
            <person name="Xu J."/>
            <person name="Bruns T."/>
            <person name="Baldrian P."/>
            <person name="Vilgalys R."/>
            <person name="Henrissat B."/>
            <person name="Grigoriev I.V."/>
            <person name="Hibbett D."/>
            <person name="Nagy L.G."/>
            <person name="Martin F.M."/>
        </authorList>
    </citation>
    <scope>NUCLEOTIDE SEQUENCE</scope>
    <source>
        <strain evidence="2">BED1</strain>
    </source>
</reference>
<keyword evidence="3" id="KW-1185">Reference proteome</keyword>
<sequence>MPSRLQPYALPSAVQSSLMSSHDQPEAVPSLDELESLHAELESLRQKTLERAHKAGEVLDMIEASMRRAKKAVKRNVEASGVDRVEGERGLPVLVDPGPALVSDGGPDAWL</sequence>
<evidence type="ECO:0000313" key="2">
    <source>
        <dbReference type="EMBL" id="KAF8415405.1"/>
    </source>
</evidence>
<proteinExistence type="predicted"/>
<dbReference type="EMBL" id="WHUW01000333">
    <property type="protein sequence ID" value="KAF8415405.1"/>
    <property type="molecule type" value="Genomic_DNA"/>
</dbReference>
<evidence type="ECO:0000313" key="3">
    <source>
        <dbReference type="Proteomes" id="UP001194468"/>
    </source>
</evidence>
<protein>
    <submittedName>
        <fullName evidence="2">Uncharacterized protein</fullName>
    </submittedName>
</protein>
<dbReference type="AlphaFoldDB" id="A0AAD4BB90"/>
<name>A0AAD4BB90_BOLED</name>
<dbReference type="Proteomes" id="UP001194468">
    <property type="component" value="Unassembled WGS sequence"/>
</dbReference>
<accession>A0AAD4BB90</accession>
<feature type="compositionally biased region" description="Polar residues" evidence="1">
    <location>
        <begin position="13"/>
        <end position="22"/>
    </location>
</feature>
<evidence type="ECO:0000256" key="1">
    <source>
        <dbReference type="SAM" id="MobiDB-lite"/>
    </source>
</evidence>
<organism evidence="2 3">
    <name type="scientific">Boletus edulis BED1</name>
    <dbReference type="NCBI Taxonomy" id="1328754"/>
    <lineage>
        <taxon>Eukaryota</taxon>
        <taxon>Fungi</taxon>
        <taxon>Dikarya</taxon>
        <taxon>Basidiomycota</taxon>
        <taxon>Agaricomycotina</taxon>
        <taxon>Agaricomycetes</taxon>
        <taxon>Agaricomycetidae</taxon>
        <taxon>Boletales</taxon>
        <taxon>Boletineae</taxon>
        <taxon>Boletaceae</taxon>
        <taxon>Boletoideae</taxon>
        <taxon>Boletus</taxon>
    </lineage>
</organism>
<comment type="caution">
    <text evidence="2">The sequence shown here is derived from an EMBL/GenBank/DDBJ whole genome shotgun (WGS) entry which is preliminary data.</text>
</comment>